<protein>
    <submittedName>
        <fullName evidence="1">Gliding motility lipoprotein GldD</fullName>
    </submittedName>
</protein>
<dbReference type="AlphaFoldDB" id="A0A928UWX1"/>
<gene>
    <name evidence="1" type="ORF">C4F49_10955</name>
</gene>
<comment type="caution">
    <text evidence="1">The sequence shown here is derived from an EMBL/GenBank/DDBJ whole genome shotgun (WGS) entry which is preliminary data.</text>
</comment>
<dbReference type="RefSeq" id="WP_196934373.1">
    <property type="nucleotide sequence ID" value="NZ_MU158697.1"/>
</dbReference>
<evidence type="ECO:0000313" key="1">
    <source>
        <dbReference type="EMBL" id="MBE8714202.1"/>
    </source>
</evidence>
<dbReference type="Proteomes" id="UP000616201">
    <property type="component" value="Unassembled WGS sequence"/>
</dbReference>
<evidence type="ECO:0000313" key="2">
    <source>
        <dbReference type="Proteomes" id="UP000616201"/>
    </source>
</evidence>
<reference evidence="1" key="1">
    <citation type="submission" date="2018-02" db="EMBL/GenBank/DDBJ databases">
        <authorList>
            <person name="Vasarhelyi B.M."/>
            <person name="Deshmukh S."/>
            <person name="Balint B."/>
            <person name="Kukolya J."/>
        </authorList>
    </citation>
    <scope>NUCLEOTIDE SEQUENCE</scope>
    <source>
        <strain evidence="1">KB22</strain>
    </source>
</reference>
<accession>A0A928UWX1</accession>
<dbReference type="EMBL" id="PRDK01000005">
    <property type="protein sequence ID" value="MBE8714202.1"/>
    <property type="molecule type" value="Genomic_DNA"/>
</dbReference>
<dbReference type="InterPro" id="IPR019850">
    <property type="entry name" value="GldD-like"/>
</dbReference>
<keyword evidence="1" id="KW-0449">Lipoprotein</keyword>
<proteinExistence type="predicted"/>
<sequence>MLLLSCGQADFSPKPRGYYRIDLPQKIYQVANTGCPFSFEIPTYSNLKDDTNKGAQPCWKNLEFPQFNAILHISYFDINQQTTFDQLTEDARTFVFKHTSKASAIDQKPINIPETSVYGLQYDIKGNTASNTQFYVSDSSRHYLRAALYFNEKPNIDSIQPVLNFLKQDIETLINTLSWK</sequence>
<organism evidence="1 2">
    <name type="scientific">Sphingobacterium hungaricum</name>
    <dbReference type="NCBI Taxonomy" id="2082723"/>
    <lineage>
        <taxon>Bacteria</taxon>
        <taxon>Pseudomonadati</taxon>
        <taxon>Bacteroidota</taxon>
        <taxon>Sphingobacteriia</taxon>
        <taxon>Sphingobacteriales</taxon>
        <taxon>Sphingobacteriaceae</taxon>
        <taxon>Sphingobacterium</taxon>
    </lineage>
</organism>
<name>A0A928UWX1_9SPHI</name>
<keyword evidence="2" id="KW-1185">Reference proteome</keyword>
<dbReference type="Pfam" id="PF25593">
    <property type="entry name" value="GldD_lipo"/>
    <property type="match status" value="1"/>
</dbReference>